<feature type="transmembrane region" description="Helical" evidence="2">
    <location>
        <begin position="6"/>
        <end position="24"/>
    </location>
</feature>
<dbReference type="Pfam" id="PF00982">
    <property type="entry name" value="Glyco_transf_20"/>
    <property type="match status" value="1"/>
</dbReference>
<comment type="caution">
    <text evidence="3">The sequence shown here is derived from an EMBL/GenBank/DDBJ whole genome shotgun (WGS) entry which is preliminary data.</text>
</comment>
<keyword evidence="2" id="KW-0812">Transmembrane</keyword>
<dbReference type="CDD" id="cd03788">
    <property type="entry name" value="GT20_TPS"/>
    <property type="match status" value="1"/>
</dbReference>
<proteinExistence type="inferred from homology"/>
<evidence type="ECO:0000256" key="1">
    <source>
        <dbReference type="ARBA" id="ARBA00008799"/>
    </source>
</evidence>
<evidence type="ECO:0000313" key="3">
    <source>
        <dbReference type="EMBL" id="OGY73516.1"/>
    </source>
</evidence>
<organism evidence="3 4">
    <name type="scientific">Candidatus Jacksonbacteria bacterium RIFCSPLOWO2_02_FULL_44_20</name>
    <dbReference type="NCBI Taxonomy" id="1798460"/>
    <lineage>
        <taxon>Bacteria</taxon>
        <taxon>Candidatus Jacksoniibacteriota</taxon>
    </lineage>
</organism>
<dbReference type="SUPFAM" id="SSF53756">
    <property type="entry name" value="UDP-Glycosyltransferase/glycogen phosphorylase"/>
    <property type="match status" value="1"/>
</dbReference>
<dbReference type="GO" id="GO:0005992">
    <property type="term" value="P:trehalose biosynthetic process"/>
    <property type="evidence" value="ECO:0007669"/>
    <property type="project" value="InterPro"/>
</dbReference>
<keyword evidence="2" id="KW-1133">Transmembrane helix</keyword>
<feature type="transmembrane region" description="Helical" evidence="2">
    <location>
        <begin position="168"/>
        <end position="190"/>
    </location>
</feature>
<reference evidence="3 4" key="1">
    <citation type="journal article" date="2016" name="Nat. Commun.">
        <title>Thousands of microbial genomes shed light on interconnected biogeochemical processes in an aquifer system.</title>
        <authorList>
            <person name="Anantharaman K."/>
            <person name="Brown C.T."/>
            <person name="Hug L.A."/>
            <person name="Sharon I."/>
            <person name="Castelle C.J."/>
            <person name="Probst A.J."/>
            <person name="Thomas B.C."/>
            <person name="Singh A."/>
            <person name="Wilkins M.J."/>
            <person name="Karaoz U."/>
            <person name="Brodie E.L."/>
            <person name="Williams K.H."/>
            <person name="Hubbard S.S."/>
            <person name="Banfield J.F."/>
        </authorList>
    </citation>
    <scope>NUCLEOTIDE SEQUENCE [LARGE SCALE GENOMIC DNA]</scope>
</reference>
<gene>
    <name evidence="3" type="ORF">A3H61_03160</name>
</gene>
<dbReference type="Proteomes" id="UP000178315">
    <property type="component" value="Unassembled WGS sequence"/>
</dbReference>
<dbReference type="EMBL" id="MHJU01000011">
    <property type="protein sequence ID" value="OGY73516.1"/>
    <property type="molecule type" value="Genomic_DNA"/>
</dbReference>
<keyword evidence="2" id="KW-0472">Membrane</keyword>
<sequence length="740" mass="84427">MKQLLTIIAGVVVIVSMVVFVFTLRQVREEEASLTDDLERRTALLADSLKESVRPSYLSNATSTIQSVLDKFANRGRLLGLAVYDDDGDLFSVSADLPFNLSDYAAVPKQAMDADSAKGDFLEVQDNGKVYIFAAPLHQDEKIIGVLVLYQRADYIDAAKRQIWKTNLIRLLIQALLFSIAVILILRWIIFRPIITIVDTIRQARAGKVAEGAYTVKSHSFFRPIASEISKMSKSLLLARTAAREEARLRLEKIDSPWTEERLKEFIKSYLKDRKIFVVSNREPYIHKKIKNEIQYTVPASGMVTALEPIMEACGGLWMAHGSGDADKLTVDKNSKLAVPPEEPKYTLKRLWLTDQEVKGYYIGFSNEALWPLCHMAHTRPIFRKEDWIEYRKVNGKFTQTLLSEIKDTRRPVILVQDYHFALLPEMIKKSRPDAEVGLFWHVPWPHAESFSICPWRKEILGGMLGADVIGFHIQQYCNNFLETVGKEIESIADLEKFAIYHKGHTTYIKSFPISVAFTAGADGIPEPKSSLLEDMGIKTKYLGVGVDRLDYTKGILERMRGVEFFFDIYPAYKKQFTFLQIAPQTRKAVEKYRQFNDDVTREAERINKKFQDNDWQPIVLLKEHYTHEKIYPLYRSADVCLVTSLSDGMNLVAKEFIAARNDESGVLILSKFTGASRDLTGAIVINPYSAEETADAIYQSLTMPPAEQRRRMKKMRDSVKNYNVYRWAAEFIRAVTSLG</sequence>
<accession>A0A1G2AAI3</accession>
<dbReference type="PANTHER" id="PTHR10788:SF106">
    <property type="entry name" value="BCDNA.GH08860"/>
    <property type="match status" value="1"/>
</dbReference>
<name>A0A1G2AAI3_9BACT</name>
<evidence type="ECO:0000256" key="2">
    <source>
        <dbReference type="SAM" id="Phobius"/>
    </source>
</evidence>
<dbReference type="Gene3D" id="3.40.50.2000">
    <property type="entry name" value="Glycogen Phosphorylase B"/>
    <property type="match status" value="2"/>
</dbReference>
<comment type="similarity">
    <text evidence="1">Belongs to the glycosyltransferase 20 family.</text>
</comment>
<dbReference type="AlphaFoldDB" id="A0A1G2AAI3"/>
<dbReference type="PANTHER" id="PTHR10788">
    <property type="entry name" value="TREHALOSE-6-PHOSPHATE SYNTHASE"/>
    <property type="match status" value="1"/>
</dbReference>
<protein>
    <submittedName>
        <fullName evidence="3">Uncharacterized protein</fullName>
    </submittedName>
</protein>
<dbReference type="GO" id="GO:0003825">
    <property type="term" value="F:alpha,alpha-trehalose-phosphate synthase (UDP-forming) activity"/>
    <property type="evidence" value="ECO:0007669"/>
    <property type="project" value="TreeGrafter"/>
</dbReference>
<dbReference type="Gene3D" id="3.30.450.20">
    <property type="entry name" value="PAS domain"/>
    <property type="match status" value="1"/>
</dbReference>
<dbReference type="InterPro" id="IPR001830">
    <property type="entry name" value="Glyco_trans_20"/>
</dbReference>
<evidence type="ECO:0000313" key="4">
    <source>
        <dbReference type="Proteomes" id="UP000178315"/>
    </source>
</evidence>